<keyword evidence="3" id="KW-1185">Reference proteome</keyword>
<reference evidence="1" key="1">
    <citation type="submission" date="2023-06" db="EMBL/GenBank/DDBJ databases">
        <authorList>
            <person name="Kurt Z."/>
        </authorList>
    </citation>
    <scope>NUCLEOTIDE SEQUENCE</scope>
</reference>
<comment type="caution">
    <text evidence="1">The sequence shown here is derived from an EMBL/GenBank/DDBJ whole genome shotgun (WGS) entry which is preliminary data.</text>
</comment>
<dbReference type="EMBL" id="CAXDID020000531">
    <property type="protein sequence ID" value="CAL6100527.1"/>
    <property type="molecule type" value="Genomic_DNA"/>
</dbReference>
<proteinExistence type="predicted"/>
<protein>
    <submittedName>
        <fullName evidence="2">Hypothetical_protein</fullName>
    </submittedName>
</protein>
<gene>
    <name evidence="1" type="ORF">HINF_LOCUS44759</name>
    <name evidence="2" type="ORF">HINF_LOCUS70598</name>
</gene>
<sequence length="127" mass="14435">MREKTQKFGNKREKHANQNFRDAPCLNKKRAVFYSAKSRKNAPQMQLTNLKTYCDMVYFGNRTKLACQLFTIRHIIILNKQVASGRNPNKCANSYMCSQICVVLSGCQAFKSIYLDAFLALGNLGDA</sequence>
<dbReference type="AlphaFoldDB" id="A0AA86UIG6"/>
<name>A0AA86UIG6_9EUKA</name>
<evidence type="ECO:0000313" key="2">
    <source>
        <dbReference type="EMBL" id="CAL6100527.1"/>
    </source>
</evidence>
<dbReference type="Proteomes" id="UP001642409">
    <property type="component" value="Unassembled WGS sequence"/>
</dbReference>
<reference evidence="2 3" key="2">
    <citation type="submission" date="2024-07" db="EMBL/GenBank/DDBJ databases">
        <authorList>
            <person name="Akdeniz Z."/>
        </authorList>
    </citation>
    <scope>NUCLEOTIDE SEQUENCE [LARGE SCALE GENOMIC DNA]</scope>
</reference>
<organism evidence="1">
    <name type="scientific">Hexamita inflata</name>
    <dbReference type="NCBI Taxonomy" id="28002"/>
    <lineage>
        <taxon>Eukaryota</taxon>
        <taxon>Metamonada</taxon>
        <taxon>Diplomonadida</taxon>
        <taxon>Hexamitidae</taxon>
        <taxon>Hexamitinae</taxon>
        <taxon>Hexamita</taxon>
    </lineage>
</organism>
<accession>A0AA86UIG6</accession>
<evidence type="ECO:0000313" key="3">
    <source>
        <dbReference type="Proteomes" id="UP001642409"/>
    </source>
</evidence>
<evidence type="ECO:0000313" key="1">
    <source>
        <dbReference type="EMBL" id="CAI9957114.1"/>
    </source>
</evidence>
<dbReference type="EMBL" id="CATOUU010000883">
    <property type="protein sequence ID" value="CAI9957114.1"/>
    <property type="molecule type" value="Genomic_DNA"/>
</dbReference>